<dbReference type="InParanoid" id="L0A9T4"/>
<evidence type="ECO:0000256" key="1">
    <source>
        <dbReference type="ARBA" id="ARBA00010490"/>
    </source>
</evidence>
<dbReference type="InterPro" id="IPR036883">
    <property type="entry name" value="PDCD5-like_sf"/>
</dbReference>
<dbReference type="HOGENOM" id="CLU_122978_3_0_2"/>
<dbReference type="AlphaFoldDB" id="L0A9T4"/>
<dbReference type="GO" id="GO:0003677">
    <property type="term" value="F:DNA binding"/>
    <property type="evidence" value="ECO:0007669"/>
    <property type="project" value="UniProtKB-UniRule"/>
</dbReference>
<proteinExistence type="inferred from homology"/>
<dbReference type="Proteomes" id="UP000010469">
    <property type="component" value="Chromosome"/>
</dbReference>
<dbReference type="GO" id="GO:0005829">
    <property type="term" value="C:cytosol"/>
    <property type="evidence" value="ECO:0007669"/>
    <property type="project" value="TreeGrafter"/>
</dbReference>
<evidence type="ECO:0000313" key="5">
    <source>
        <dbReference type="EMBL" id="AFZ70179.1"/>
    </source>
</evidence>
<evidence type="ECO:0000256" key="4">
    <source>
        <dbReference type="SAM" id="Coils"/>
    </source>
</evidence>
<dbReference type="Pfam" id="PF01984">
    <property type="entry name" value="dsDNA_bind"/>
    <property type="match status" value="1"/>
</dbReference>
<keyword evidence="6" id="KW-1185">Reference proteome</keyword>
<dbReference type="FunCoup" id="L0A9T4">
    <property type="interactions" value="92"/>
</dbReference>
<keyword evidence="4" id="KW-0175">Coiled coil</keyword>
<dbReference type="RefSeq" id="WP_015232077.1">
    <property type="nucleotide sequence ID" value="NC_019791.1"/>
</dbReference>
<keyword evidence="2 3" id="KW-0238">DNA-binding</keyword>
<dbReference type="STRING" id="1056495.Calag_0410"/>
<dbReference type="PIRSF" id="PIRSF015730">
    <property type="entry name" value="TFAR19"/>
    <property type="match status" value="1"/>
</dbReference>
<reference evidence="6" key="1">
    <citation type="submission" date="2012-03" db="EMBL/GenBank/DDBJ databases">
        <title>Complete genome of Caldisphaera lagunensis DSM 15908.</title>
        <authorList>
            <person name="Lucas S."/>
            <person name="Copeland A."/>
            <person name="Lapidus A."/>
            <person name="Glavina del Rio T."/>
            <person name="Dalin E."/>
            <person name="Tice H."/>
            <person name="Bruce D."/>
            <person name="Goodwin L."/>
            <person name="Pitluck S."/>
            <person name="Peters L."/>
            <person name="Mikhailova N."/>
            <person name="Teshima H."/>
            <person name="Kyrpides N."/>
            <person name="Mavromatis K."/>
            <person name="Ivanova N."/>
            <person name="Brettin T."/>
            <person name="Detter J.C."/>
            <person name="Han C."/>
            <person name="Larimer F."/>
            <person name="Land M."/>
            <person name="Hauser L."/>
            <person name="Markowitz V."/>
            <person name="Cheng J.-F."/>
            <person name="Hugenholtz P."/>
            <person name="Woyke T."/>
            <person name="Wu D."/>
            <person name="Spring S."/>
            <person name="Schroeder M."/>
            <person name="Brambilla E."/>
            <person name="Klenk H.-P."/>
            <person name="Eisen J.A."/>
        </authorList>
    </citation>
    <scope>NUCLEOTIDE SEQUENCE [LARGE SCALE GENOMIC DNA]</scope>
    <source>
        <strain evidence="6">DSM 15908 / JCM 11604 / IC-154</strain>
    </source>
</reference>
<evidence type="ECO:0000256" key="3">
    <source>
        <dbReference type="HAMAP-Rule" id="MF_00026"/>
    </source>
</evidence>
<dbReference type="InterPro" id="IPR002836">
    <property type="entry name" value="PDCD5-like"/>
</dbReference>
<dbReference type="PANTHER" id="PTHR10840">
    <property type="entry name" value="PROGRAMMED CELL DEATH PROTEIN 5"/>
    <property type="match status" value="1"/>
</dbReference>
<accession>L0A9T4</accession>
<dbReference type="SUPFAM" id="SSF46950">
    <property type="entry name" value="Double-stranded DNA-binding domain"/>
    <property type="match status" value="1"/>
</dbReference>
<dbReference type="HAMAP" id="MF_00026">
    <property type="entry name" value="dsDNA_bind"/>
    <property type="match status" value="1"/>
</dbReference>
<dbReference type="KEGG" id="clg:Calag_0410"/>
<dbReference type="EMBL" id="CP003378">
    <property type="protein sequence ID" value="AFZ70179.1"/>
    <property type="molecule type" value="Genomic_DNA"/>
</dbReference>
<evidence type="ECO:0000313" key="6">
    <source>
        <dbReference type="Proteomes" id="UP000010469"/>
    </source>
</evidence>
<gene>
    <name evidence="5" type="ordered locus">Calag_0410</name>
</gene>
<feature type="coiled-coil region" evidence="4">
    <location>
        <begin position="17"/>
        <end position="50"/>
    </location>
</feature>
<dbReference type="PANTHER" id="PTHR10840:SF0">
    <property type="entry name" value="PROGRAMMED CELL DEATH PROTEIN 5"/>
    <property type="match status" value="1"/>
</dbReference>
<dbReference type="Gene3D" id="1.10.8.140">
    <property type="entry name" value="PDCD5-like"/>
    <property type="match status" value="1"/>
</dbReference>
<dbReference type="InterPro" id="IPR022889">
    <property type="entry name" value="DNA_bind_arc"/>
</dbReference>
<name>L0A9T4_CALLD</name>
<organism evidence="5 6">
    <name type="scientific">Caldisphaera lagunensis (strain DSM 15908 / JCM 11604 / ANMR 0165 / IC-154)</name>
    <dbReference type="NCBI Taxonomy" id="1056495"/>
    <lineage>
        <taxon>Archaea</taxon>
        <taxon>Thermoproteota</taxon>
        <taxon>Thermoprotei</taxon>
        <taxon>Acidilobales</taxon>
        <taxon>Caldisphaeraceae</taxon>
        <taxon>Caldisphaera</taxon>
    </lineage>
</organism>
<sequence>MRCLSDNYSDYNDDELEELKQRRLLELRKKLEEEQRRKKLEEEQEAQKLAVLRAIMEPEALDRLSNLKLVKPELANIAEETIIRLVQMGRLSTPVTDDIVKNILIELDNRSRKEYEFKFKWK</sequence>
<dbReference type="GeneID" id="14211670"/>
<dbReference type="eggNOG" id="arCOG04179">
    <property type="taxonomic scope" value="Archaea"/>
</dbReference>
<protein>
    <recommendedName>
        <fullName evidence="3">DNA-binding protein Calag_0410</fullName>
    </recommendedName>
</protein>
<evidence type="ECO:0000256" key="2">
    <source>
        <dbReference type="ARBA" id="ARBA00023125"/>
    </source>
</evidence>
<comment type="similarity">
    <text evidence="1 3">Belongs to the PDCD5 family.</text>
</comment>